<keyword evidence="2" id="KW-1185">Reference proteome</keyword>
<gene>
    <name evidence="1" type="ORF">GPUH_LOCUS12787</name>
</gene>
<accession>A0A183DVP6</accession>
<reference evidence="3" key="1">
    <citation type="submission" date="2016-06" db="UniProtKB">
        <authorList>
            <consortium name="WormBaseParasite"/>
        </authorList>
    </citation>
    <scope>IDENTIFICATION</scope>
</reference>
<dbReference type="EMBL" id="UYRT01079610">
    <property type="protein sequence ID" value="VDN21041.1"/>
    <property type="molecule type" value="Genomic_DNA"/>
</dbReference>
<evidence type="ECO:0000313" key="1">
    <source>
        <dbReference type="EMBL" id="VDN21041.1"/>
    </source>
</evidence>
<dbReference type="Proteomes" id="UP000271098">
    <property type="component" value="Unassembled WGS sequence"/>
</dbReference>
<reference evidence="1 2" key="2">
    <citation type="submission" date="2018-11" db="EMBL/GenBank/DDBJ databases">
        <authorList>
            <consortium name="Pathogen Informatics"/>
        </authorList>
    </citation>
    <scope>NUCLEOTIDE SEQUENCE [LARGE SCALE GENOMIC DNA]</scope>
</reference>
<name>A0A183DVP6_9BILA</name>
<evidence type="ECO:0000313" key="2">
    <source>
        <dbReference type="Proteomes" id="UP000271098"/>
    </source>
</evidence>
<dbReference type="WBParaSite" id="GPUH_0001280101-mRNA-1">
    <property type="protein sequence ID" value="GPUH_0001280101-mRNA-1"/>
    <property type="gene ID" value="GPUH_0001280101"/>
</dbReference>
<evidence type="ECO:0000313" key="3">
    <source>
        <dbReference type="WBParaSite" id="GPUH_0001280101-mRNA-1"/>
    </source>
</evidence>
<organism evidence="3">
    <name type="scientific">Gongylonema pulchrum</name>
    <dbReference type="NCBI Taxonomy" id="637853"/>
    <lineage>
        <taxon>Eukaryota</taxon>
        <taxon>Metazoa</taxon>
        <taxon>Ecdysozoa</taxon>
        <taxon>Nematoda</taxon>
        <taxon>Chromadorea</taxon>
        <taxon>Rhabditida</taxon>
        <taxon>Spirurina</taxon>
        <taxon>Spiruromorpha</taxon>
        <taxon>Spiruroidea</taxon>
        <taxon>Gongylonematidae</taxon>
        <taxon>Gongylonema</taxon>
    </lineage>
</organism>
<proteinExistence type="predicted"/>
<sequence>MSVCILDAAGKNSTLMSHSIYRYVVKLYFTLLIW</sequence>
<protein>
    <submittedName>
        <fullName evidence="1 3">Uncharacterized protein</fullName>
    </submittedName>
</protein>
<dbReference type="AlphaFoldDB" id="A0A183DVP6"/>